<evidence type="ECO:0000313" key="4">
    <source>
        <dbReference type="Proteomes" id="UP000194127"/>
    </source>
</evidence>
<evidence type="ECO:0000256" key="1">
    <source>
        <dbReference type="SAM" id="Coils"/>
    </source>
</evidence>
<dbReference type="OrthoDB" id="2528184at2759"/>
<feature type="compositionally biased region" description="Low complexity" evidence="2">
    <location>
        <begin position="651"/>
        <end position="676"/>
    </location>
</feature>
<name>A0A1X6MVZ0_9APHY</name>
<evidence type="ECO:0000256" key="2">
    <source>
        <dbReference type="SAM" id="MobiDB-lite"/>
    </source>
</evidence>
<organism evidence="3 4">
    <name type="scientific">Postia placenta MAD-698-R-SB12</name>
    <dbReference type="NCBI Taxonomy" id="670580"/>
    <lineage>
        <taxon>Eukaryota</taxon>
        <taxon>Fungi</taxon>
        <taxon>Dikarya</taxon>
        <taxon>Basidiomycota</taxon>
        <taxon>Agaricomycotina</taxon>
        <taxon>Agaricomycetes</taxon>
        <taxon>Polyporales</taxon>
        <taxon>Adustoporiaceae</taxon>
        <taxon>Rhodonia</taxon>
    </lineage>
</organism>
<dbReference type="Gene3D" id="1.10.287.1490">
    <property type="match status" value="1"/>
</dbReference>
<dbReference type="GeneID" id="36322720"/>
<gene>
    <name evidence="3" type="ORF">POSPLADRAFT_1040627</name>
</gene>
<dbReference type="STRING" id="670580.A0A1X6MVZ0"/>
<feature type="region of interest" description="Disordered" evidence="2">
    <location>
        <begin position="471"/>
        <end position="490"/>
    </location>
</feature>
<reference evidence="3 4" key="1">
    <citation type="submission" date="2017-04" db="EMBL/GenBank/DDBJ databases">
        <title>Genome Sequence of the Model Brown-Rot Fungus Postia placenta SB12.</title>
        <authorList>
            <consortium name="DOE Joint Genome Institute"/>
            <person name="Gaskell J."/>
            <person name="Kersten P."/>
            <person name="Larrondo L.F."/>
            <person name="Canessa P."/>
            <person name="Martinez D."/>
            <person name="Hibbett D."/>
            <person name="Schmoll M."/>
            <person name="Kubicek C.P."/>
            <person name="Martinez A.T."/>
            <person name="Yadav J."/>
            <person name="Master E."/>
            <person name="Magnuson J.K."/>
            <person name="James T."/>
            <person name="Yaver D."/>
            <person name="Berka R."/>
            <person name="Labutti K."/>
            <person name="Lipzen A."/>
            <person name="Aerts A."/>
            <person name="Barry K."/>
            <person name="Henrissat B."/>
            <person name="Blanchette R."/>
            <person name="Grigoriev I."/>
            <person name="Cullen D."/>
        </authorList>
    </citation>
    <scope>NUCLEOTIDE SEQUENCE [LARGE SCALE GENOMIC DNA]</scope>
    <source>
        <strain evidence="3 4">MAD-698-R-SB12</strain>
    </source>
</reference>
<accession>A0A1X6MVZ0</accession>
<feature type="region of interest" description="Disordered" evidence="2">
    <location>
        <begin position="515"/>
        <end position="700"/>
    </location>
</feature>
<evidence type="ECO:0000313" key="3">
    <source>
        <dbReference type="EMBL" id="OSX60537.1"/>
    </source>
</evidence>
<feature type="compositionally biased region" description="Polar residues" evidence="2">
    <location>
        <begin position="573"/>
        <end position="587"/>
    </location>
</feature>
<feature type="compositionally biased region" description="Polar residues" evidence="2">
    <location>
        <begin position="609"/>
        <end position="622"/>
    </location>
</feature>
<feature type="compositionally biased region" description="Polar residues" evidence="2">
    <location>
        <begin position="767"/>
        <end position="776"/>
    </location>
</feature>
<feature type="region of interest" description="Disordered" evidence="2">
    <location>
        <begin position="763"/>
        <end position="825"/>
    </location>
</feature>
<feature type="compositionally biased region" description="Polar residues" evidence="2">
    <location>
        <begin position="808"/>
        <end position="825"/>
    </location>
</feature>
<sequence length="825" mass="90890">MTPTTEGREAVLSTIRNEEMEQFLVKGPSRPLSTSEQHFLFQAHATLVQRITDLERALASRSSRSWSRPASCASDVSSAVSALSEPSDEMLLLIADLKAERDELKRDVDGWRVRVGDLERQVSVFAKRVEVERRDAWVARERVGLLEVEKTTLEQVLRDKAAEMQECQVQAEQAKARVQKAEAECEKLKEQVQKSRSAEEECVQLKAALEEERKKREQLEKDLEHAGLMDTPRAYEHTFTHTFKGISRTMMFAKKRGLGFQSMDSESSFTDVESVDTPNEKLEFGLNAVAEEDEETLSNYSEQDELARFEEEEEGDADVFPPSMSASSFGSESDPHSPPVLHIEIAEQAPELTRSTTSSPSPLPSPVEQTHQRRVSLSKTWTFPSGSGLIPIVSQKEEIDHFFGCLEDVDNSPPLHARVHSLDSAKNLFAQAFADDDDDDLPPFVLPADVGVEVPPEIKEVPKHVLDVVVEEDEEEEEEDQKTIDPDDEFEGEVYEGGIKFTFTVPPEYQQNLEATVPSTPVAQKSPPVIDPFEEEDSSFTFPQARSRQGSVSPSSIPRLASAKSSSIPVSSGTPVKSVLTNRSDNIPSAFMTPPNKRGGATSKFIPQPWTQTGSPLKSPTRPNAKAASFIPQPRRVSSPARPSAIPVMSPPTTASSSSSRSTRTVTSRPPSASPRMESHTLPEPATPSPPEASVQSSSTFMSMSPTIAARLSFQTLTNFIPLPSLPWSPRTARTAAAAAAMCFVPESHSNSNSIGDVREHARSDSAFVNPSSDATPPSPKERTYVPREKQLEKLRLRMESERRLQSRGASSAGQANTRDGVSRI</sequence>
<keyword evidence="1" id="KW-0175">Coiled coil</keyword>
<feature type="region of interest" description="Disordered" evidence="2">
    <location>
        <begin position="292"/>
        <end position="338"/>
    </location>
</feature>
<feature type="coiled-coil region" evidence="1">
    <location>
        <begin position="157"/>
        <end position="229"/>
    </location>
</feature>
<dbReference type="EMBL" id="KZ110600">
    <property type="protein sequence ID" value="OSX60537.1"/>
    <property type="molecule type" value="Genomic_DNA"/>
</dbReference>
<keyword evidence="4" id="KW-1185">Reference proteome</keyword>
<dbReference type="Proteomes" id="UP000194127">
    <property type="component" value="Unassembled WGS sequence"/>
</dbReference>
<feature type="compositionally biased region" description="Low complexity" evidence="2">
    <location>
        <begin position="562"/>
        <end position="572"/>
    </location>
</feature>
<feature type="compositionally biased region" description="Low complexity" evidence="2">
    <location>
        <begin position="351"/>
        <end position="360"/>
    </location>
</feature>
<dbReference type="RefSeq" id="XP_024337331.1">
    <property type="nucleotide sequence ID" value="XM_024477770.1"/>
</dbReference>
<proteinExistence type="predicted"/>
<protein>
    <submittedName>
        <fullName evidence="3">Uncharacterized protein</fullName>
    </submittedName>
</protein>
<feature type="region of interest" description="Disordered" evidence="2">
    <location>
        <begin position="351"/>
        <end position="370"/>
    </location>
</feature>
<dbReference type="AlphaFoldDB" id="A0A1X6MVZ0"/>
<feature type="compositionally biased region" description="Basic and acidic residues" evidence="2">
    <location>
        <begin position="780"/>
        <end position="805"/>
    </location>
</feature>
<feature type="coiled-coil region" evidence="1">
    <location>
        <begin position="87"/>
        <end position="121"/>
    </location>
</feature>
<feature type="compositionally biased region" description="Polar residues" evidence="2">
    <location>
        <begin position="539"/>
        <end position="556"/>
    </location>
</feature>